<evidence type="ECO:0000256" key="1">
    <source>
        <dbReference type="ARBA" id="ARBA00022801"/>
    </source>
</evidence>
<dbReference type="EMBL" id="JBHUFF010000008">
    <property type="protein sequence ID" value="MFD1798619.1"/>
    <property type="molecule type" value="Genomic_DNA"/>
</dbReference>
<dbReference type="SUPFAM" id="SSF53474">
    <property type="entry name" value="alpha/beta-Hydrolases"/>
    <property type="match status" value="1"/>
</dbReference>
<dbReference type="PANTHER" id="PTHR43056">
    <property type="entry name" value="PEPTIDASE S9 PROLYL OLIGOPEPTIDASE"/>
    <property type="match status" value="1"/>
</dbReference>
<accession>A0ABW4NJP3</accession>
<dbReference type="GO" id="GO:0016787">
    <property type="term" value="F:hydrolase activity"/>
    <property type="evidence" value="ECO:0007669"/>
    <property type="project" value="UniProtKB-KW"/>
</dbReference>
<comment type="caution">
    <text evidence="3">The sequence shown here is derived from an EMBL/GenBank/DDBJ whole genome shotgun (WGS) entry which is preliminary data.</text>
</comment>
<dbReference type="InterPro" id="IPR000383">
    <property type="entry name" value="Xaa-Pro-like_dom"/>
</dbReference>
<dbReference type="PANTHER" id="PTHR43056:SF10">
    <property type="entry name" value="COCE_NOND FAMILY, PUTATIVE (AFU_ORTHOLOGUE AFUA_7G00600)-RELATED"/>
    <property type="match status" value="1"/>
</dbReference>
<sequence>MEKYHLYQTGIKVATFSIEAEVKIKLWDIFAGKWQPEIVFNQEHEEFLKRYVRADIGFILEHLENYKAFVSEQSHPEWVKTSWGSIYSEWTLNLWAERQKNEPLDIVIQDQQFVGLVTTNREFTTVFIKEGHEDATILKEWKEHQLMVDQPYGVKKMDNAMVKMRDGVHLSTEIWLPDSEKTSYPVIMARTPYGKERYSESHYRFVQRGYAVVLQDVRGRNDSEGNYTSMAHEREDGDDTLNWLVQQEWCDGEIGMLGGSYGGFVQWAAASSGNPHLKALVSIVTAGSPFVDMRRKGGALISGGIPLGFALSEKKFNPDLMIREDWAELMKIRPLEKIAEVGLGHPLESFNEALKHKSYDEYWDTMNWFARKEAINVPALIISGWYDDNGAGTTEAIQVTTAYPKNKRKIILGPWLHKGNANRDLGEIALGNAALRHDIDLQHLLWFERFLKNNDNGVDTRPAIEYYTVNENKWKTATQWPPEFTQEETYYLTSTHDARSSSGDGKLIKAKSEKEKEDYFTYDPDHPVPHLINLSENEICFPNDYHAVEKRQDVLCYTTEPFVSETTITGQIKVGFYAKSTAVDTDWVVRLTDVSTNGTSTNLAEGILCARFRESFSQPSYLVPNEVYYYEIETSKISNQFFSGHQLRLDITSSAENYIFPHSNTKKGPNAVKTIPADQTILSGGKYPSKLTLMVEK</sequence>
<keyword evidence="4" id="KW-1185">Reference proteome</keyword>
<reference evidence="4" key="1">
    <citation type="journal article" date="2019" name="Int. J. Syst. Evol. Microbiol.">
        <title>The Global Catalogue of Microorganisms (GCM) 10K type strain sequencing project: providing services to taxonomists for standard genome sequencing and annotation.</title>
        <authorList>
            <consortium name="The Broad Institute Genomics Platform"/>
            <consortium name="The Broad Institute Genome Sequencing Center for Infectious Disease"/>
            <person name="Wu L."/>
            <person name="Ma J."/>
        </authorList>
    </citation>
    <scope>NUCLEOTIDE SEQUENCE [LARGE SCALE GENOMIC DNA]</scope>
    <source>
        <strain evidence="4">KCTC 42143</strain>
    </source>
</reference>
<dbReference type="InterPro" id="IPR008979">
    <property type="entry name" value="Galactose-bd-like_sf"/>
</dbReference>
<dbReference type="RefSeq" id="WP_156413275.1">
    <property type="nucleotide sequence ID" value="NZ_JBHSQC010000015.1"/>
</dbReference>
<gene>
    <name evidence="3" type="ORF">ACFSBK_01940</name>
</gene>
<keyword evidence="1 3" id="KW-0378">Hydrolase</keyword>
<feature type="domain" description="Xaa-Pro dipeptidyl-peptidase C-terminal" evidence="2">
    <location>
        <begin position="444"/>
        <end position="692"/>
    </location>
</feature>
<name>A0ABW4NJP3_9LACT</name>
<evidence type="ECO:0000313" key="3">
    <source>
        <dbReference type="EMBL" id="MFD1798619.1"/>
    </source>
</evidence>
<dbReference type="Gene3D" id="3.40.50.1820">
    <property type="entry name" value="alpha/beta hydrolase"/>
    <property type="match status" value="1"/>
</dbReference>
<proteinExistence type="predicted"/>
<dbReference type="InterPro" id="IPR005674">
    <property type="entry name" value="CocE/Ser_esterase"/>
</dbReference>
<evidence type="ECO:0000313" key="4">
    <source>
        <dbReference type="Proteomes" id="UP001597285"/>
    </source>
</evidence>
<evidence type="ECO:0000259" key="2">
    <source>
        <dbReference type="SMART" id="SM00939"/>
    </source>
</evidence>
<dbReference type="InterPro" id="IPR050585">
    <property type="entry name" value="Xaa-Pro_dipeptidyl-ppase/CocE"/>
</dbReference>
<dbReference type="SMART" id="SM00939">
    <property type="entry name" value="PepX_C"/>
    <property type="match status" value="1"/>
</dbReference>
<dbReference type="InterPro" id="IPR013736">
    <property type="entry name" value="Xaa-Pro_dipept_C"/>
</dbReference>
<dbReference type="Gene3D" id="2.60.120.260">
    <property type="entry name" value="Galactose-binding domain-like"/>
    <property type="match status" value="1"/>
</dbReference>
<dbReference type="Pfam" id="PF08530">
    <property type="entry name" value="PepX_C"/>
    <property type="match status" value="1"/>
</dbReference>
<organism evidence="3 4">
    <name type="scientific">Carnobacterium antarcticum</name>
    <dbReference type="NCBI Taxonomy" id="2126436"/>
    <lineage>
        <taxon>Bacteria</taxon>
        <taxon>Bacillati</taxon>
        <taxon>Bacillota</taxon>
        <taxon>Bacilli</taxon>
        <taxon>Lactobacillales</taxon>
        <taxon>Carnobacteriaceae</taxon>
        <taxon>Carnobacterium</taxon>
    </lineage>
</organism>
<dbReference type="Pfam" id="PF02129">
    <property type="entry name" value="Peptidase_S15"/>
    <property type="match status" value="1"/>
</dbReference>
<protein>
    <submittedName>
        <fullName evidence="3">CocE/NonD family hydrolase</fullName>
    </submittedName>
</protein>
<dbReference type="Proteomes" id="UP001597285">
    <property type="component" value="Unassembled WGS sequence"/>
</dbReference>
<dbReference type="Gene3D" id="1.10.3020.10">
    <property type="entry name" value="alpha-amino acid ester hydrolase ( Helical cap domain)"/>
    <property type="match status" value="1"/>
</dbReference>
<dbReference type="InterPro" id="IPR029058">
    <property type="entry name" value="AB_hydrolase_fold"/>
</dbReference>
<dbReference type="NCBIfam" id="TIGR00976">
    <property type="entry name" value="CocE_NonD"/>
    <property type="match status" value="1"/>
</dbReference>
<dbReference type="SUPFAM" id="SSF49785">
    <property type="entry name" value="Galactose-binding domain-like"/>
    <property type="match status" value="1"/>
</dbReference>